<dbReference type="Proteomes" id="UP000237000">
    <property type="component" value="Unassembled WGS sequence"/>
</dbReference>
<accession>A0A2P5F087</accession>
<proteinExistence type="predicted"/>
<dbReference type="InParanoid" id="A0A2P5F087"/>
<gene>
    <name evidence="1" type="ORF">TorRG33x02_130140</name>
</gene>
<dbReference type="AlphaFoldDB" id="A0A2P5F087"/>
<evidence type="ECO:0000313" key="1">
    <source>
        <dbReference type="EMBL" id="PON91198.1"/>
    </source>
</evidence>
<sequence length="151" mass="16782">MKIKERIKEQNAKLDVNDVTQYNEDIDGIAKRLDINIDNNVVIQEDRNLDEQAMLVFFSPLISHSPEFSVAPTLISHSPILNSRLKGRLSRQLLINQALAKEGERRSMSMGILVARVGVVDLIDRGLRDGEEGTAISRKANSLGCPCAKTN</sequence>
<evidence type="ECO:0000313" key="2">
    <source>
        <dbReference type="Proteomes" id="UP000237000"/>
    </source>
</evidence>
<dbReference type="EMBL" id="JXTC01000076">
    <property type="protein sequence ID" value="PON91198.1"/>
    <property type="molecule type" value="Genomic_DNA"/>
</dbReference>
<protein>
    <submittedName>
        <fullName evidence="1">Uncharacterized protein</fullName>
    </submittedName>
</protein>
<name>A0A2P5F087_TREOI</name>
<organism evidence="1 2">
    <name type="scientific">Trema orientale</name>
    <name type="common">Charcoal tree</name>
    <name type="synonym">Celtis orientalis</name>
    <dbReference type="NCBI Taxonomy" id="63057"/>
    <lineage>
        <taxon>Eukaryota</taxon>
        <taxon>Viridiplantae</taxon>
        <taxon>Streptophyta</taxon>
        <taxon>Embryophyta</taxon>
        <taxon>Tracheophyta</taxon>
        <taxon>Spermatophyta</taxon>
        <taxon>Magnoliopsida</taxon>
        <taxon>eudicotyledons</taxon>
        <taxon>Gunneridae</taxon>
        <taxon>Pentapetalae</taxon>
        <taxon>rosids</taxon>
        <taxon>fabids</taxon>
        <taxon>Rosales</taxon>
        <taxon>Cannabaceae</taxon>
        <taxon>Trema</taxon>
    </lineage>
</organism>
<dbReference type="OrthoDB" id="10408695at2759"/>
<keyword evidence="2" id="KW-1185">Reference proteome</keyword>
<comment type="caution">
    <text evidence="1">The sequence shown here is derived from an EMBL/GenBank/DDBJ whole genome shotgun (WGS) entry which is preliminary data.</text>
</comment>
<reference evidence="2" key="1">
    <citation type="submission" date="2016-06" db="EMBL/GenBank/DDBJ databases">
        <title>Parallel loss of symbiosis genes in relatives of nitrogen-fixing non-legume Parasponia.</title>
        <authorList>
            <person name="Van Velzen R."/>
            <person name="Holmer R."/>
            <person name="Bu F."/>
            <person name="Rutten L."/>
            <person name="Van Zeijl A."/>
            <person name="Liu W."/>
            <person name="Santuari L."/>
            <person name="Cao Q."/>
            <person name="Sharma T."/>
            <person name="Shen D."/>
            <person name="Roswanjaya Y."/>
            <person name="Wardhani T."/>
            <person name="Kalhor M.S."/>
            <person name="Jansen J."/>
            <person name="Van den Hoogen J."/>
            <person name="Gungor B."/>
            <person name="Hartog M."/>
            <person name="Hontelez J."/>
            <person name="Verver J."/>
            <person name="Yang W.-C."/>
            <person name="Schijlen E."/>
            <person name="Repin R."/>
            <person name="Schilthuizen M."/>
            <person name="Schranz E."/>
            <person name="Heidstra R."/>
            <person name="Miyata K."/>
            <person name="Fedorova E."/>
            <person name="Kohlen W."/>
            <person name="Bisseling T."/>
            <person name="Smit S."/>
            <person name="Geurts R."/>
        </authorList>
    </citation>
    <scope>NUCLEOTIDE SEQUENCE [LARGE SCALE GENOMIC DNA]</scope>
    <source>
        <strain evidence="2">cv. RG33-2</strain>
    </source>
</reference>